<protein>
    <submittedName>
        <fullName evidence="1">Uncharacterized protein</fullName>
    </submittedName>
</protein>
<accession>I3TEA9</accession>
<reference evidence="1 2" key="1">
    <citation type="journal article" date="2012" name="J. Bacteriol.">
        <title>Complete genome sequence of the hyperthermophilic cellulolytic Crenarchaeon 'Thermogladius cellulolyticus' 1633.</title>
        <authorList>
            <person name="Mardanov A.V."/>
            <person name="Kochetkova T.V."/>
            <person name="Beletsky A.V."/>
            <person name="Bonch-Osmolovskaya E.A."/>
            <person name="Ravin N.V."/>
            <person name="Skryabin K.G."/>
        </authorList>
    </citation>
    <scope>NUCLEOTIDE SEQUENCE [LARGE SCALE GENOMIC DNA]</scope>
    <source>
        <strain evidence="2">DSM 22663 / VKM B-2946 / 1633</strain>
    </source>
</reference>
<evidence type="ECO:0000313" key="2">
    <source>
        <dbReference type="Proteomes" id="UP000005270"/>
    </source>
</evidence>
<dbReference type="OrthoDB" id="46238at2157"/>
<dbReference type="HOGENOM" id="CLU_2597539_0_0_2"/>
<proteinExistence type="predicted"/>
<dbReference type="EMBL" id="CP003531">
    <property type="protein sequence ID" value="AFK51097.1"/>
    <property type="molecule type" value="Genomic_DNA"/>
</dbReference>
<gene>
    <name evidence="1" type="ordered locus">TCELL_0673</name>
</gene>
<dbReference type="AlphaFoldDB" id="I3TEA9"/>
<evidence type="ECO:0000313" key="1">
    <source>
        <dbReference type="EMBL" id="AFK51097.1"/>
    </source>
</evidence>
<dbReference type="eggNOG" id="arCOG07757">
    <property type="taxonomic scope" value="Archaea"/>
</dbReference>
<organism evidence="1 2">
    <name type="scientific">Thermogladius calderae (strain DSM 22663 / VKM B-2946 / 1633)</name>
    <dbReference type="NCBI Taxonomy" id="1184251"/>
    <lineage>
        <taxon>Archaea</taxon>
        <taxon>Thermoproteota</taxon>
        <taxon>Thermoprotei</taxon>
        <taxon>Desulfurococcales</taxon>
        <taxon>Desulfurococcaceae</taxon>
        <taxon>Thermogladius</taxon>
    </lineage>
</organism>
<dbReference type="RefSeq" id="WP_014737347.1">
    <property type="nucleotide sequence ID" value="NC_017954.1"/>
</dbReference>
<name>I3TEA9_THEC1</name>
<dbReference type="STRING" id="1184251.TCELL_0673"/>
<sequence>MKKSLDQAIRLLRILVEGREVYFSGDYLNSEGRKLLEEAIRNILRDAPFLKKRVVKVRKKGDYYSVISLVEDLLGLQSSE</sequence>
<dbReference type="Proteomes" id="UP000005270">
    <property type="component" value="Chromosome"/>
</dbReference>
<keyword evidence="2" id="KW-1185">Reference proteome</keyword>
<dbReference type="InParanoid" id="I3TEA9"/>
<dbReference type="KEGG" id="thg:TCELL_0673"/>
<dbReference type="GeneID" id="13012986"/>